<evidence type="ECO:0000256" key="1">
    <source>
        <dbReference type="ARBA" id="ARBA00004123"/>
    </source>
</evidence>
<feature type="domain" description="HTH psq-type" evidence="3">
    <location>
        <begin position="222"/>
        <end position="261"/>
    </location>
</feature>
<dbReference type="InterPro" id="IPR009057">
    <property type="entry name" value="Homeodomain-like_sf"/>
</dbReference>
<sequence>MKNVLTIEDDALICKEQPDAVEPNSENNFVSTILKVKKTSSARRTCYKQYTMANMWAALERIEQGLSVYRASIEYGVPRKTLRNWMKKYNIMSYFDLRRQQREKQDVDINEKAKSEVNPDRSSIKCQVRHQEHNYTNPPMEEAQKTTTVPKEEAANYQTRSSSSSGDSSRSKNSSVKVSSHSRSETNSTRQTSQPSSSVRNLSVEVKSRVIKKDVFNRIRRSEEELQKAAEMVRGGMTFQTASDTFNIPISTIRFYMARRGILPQRRRGRGSSGVRDDDLIHPPFEIIHYRLPDIDKPV</sequence>
<comment type="subcellular location">
    <subcellularLocation>
        <location evidence="1">Nucleus</location>
    </subcellularLocation>
</comment>
<dbReference type="Proteomes" id="UP001359485">
    <property type="component" value="Unassembled WGS sequence"/>
</dbReference>
<evidence type="ECO:0000259" key="3">
    <source>
        <dbReference type="Pfam" id="PF05225"/>
    </source>
</evidence>
<name>A0ABR1B2B5_POLSC</name>
<evidence type="ECO:0000313" key="4">
    <source>
        <dbReference type="EMBL" id="KAK6633649.1"/>
    </source>
</evidence>
<feature type="compositionally biased region" description="Polar residues" evidence="2">
    <location>
        <begin position="185"/>
        <end position="201"/>
    </location>
</feature>
<proteinExistence type="predicted"/>
<keyword evidence="5" id="KW-1185">Reference proteome</keyword>
<gene>
    <name evidence="4" type="ORF">RUM44_004256</name>
</gene>
<evidence type="ECO:0000256" key="2">
    <source>
        <dbReference type="SAM" id="MobiDB-lite"/>
    </source>
</evidence>
<accession>A0ABR1B2B5</accession>
<feature type="domain" description="HTH psq-type" evidence="3">
    <location>
        <begin position="54"/>
        <end position="86"/>
    </location>
</feature>
<organism evidence="4 5">
    <name type="scientific">Polyplax serrata</name>
    <name type="common">Common mouse louse</name>
    <dbReference type="NCBI Taxonomy" id="468196"/>
    <lineage>
        <taxon>Eukaryota</taxon>
        <taxon>Metazoa</taxon>
        <taxon>Ecdysozoa</taxon>
        <taxon>Arthropoda</taxon>
        <taxon>Hexapoda</taxon>
        <taxon>Insecta</taxon>
        <taxon>Pterygota</taxon>
        <taxon>Neoptera</taxon>
        <taxon>Paraneoptera</taxon>
        <taxon>Psocodea</taxon>
        <taxon>Troctomorpha</taxon>
        <taxon>Phthiraptera</taxon>
        <taxon>Anoplura</taxon>
        <taxon>Polyplacidae</taxon>
        <taxon>Polyplax</taxon>
    </lineage>
</organism>
<reference evidence="4 5" key="1">
    <citation type="submission" date="2023-09" db="EMBL/GenBank/DDBJ databases">
        <title>Genomes of two closely related lineages of the louse Polyplax serrata with different host specificities.</title>
        <authorList>
            <person name="Martinu J."/>
            <person name="Tarabai H."/>
            <person name="Stefka J."/>
            <person name="Hypsa V."/>
        </authorList>
    </citation>
    <scope>NUCLEOTIDE SEQUENCE [LARGE SCALE GENOMIC DNA]</scope>
    <source>
        <strain evidence="4">98ZLc_SE</strain>
    </source>
</reference>
<evidence type="ECO:0000313" key="5">
    <source>
        <dbReference type="Proteomes" id="UP001359485"/>
    </source>
</evidence>
<dbReference type="Gene3D" id="1.10.10.60">
    <property type="entry name" value="Homeodomain-like"/>
    <property type="match status" value="2"/>
</dbReference>
<feature type="region of interest" description="Disordered" evidence="2">
    <location>
        <begin position="104"/>
        <end position="203"/>
    </location>
</feature>
<dbReference type="EMBL" id="JAWJWF010000004">
    <property type="protein sequence ID" value="KAK6633649.1"/>
    <property type="molecule type" value="Genomic_DNA"/>
</dbReference>
<protein>
    <recommendedName>
        <fullName evidence="3">HTH psq-type domain-containing protein</fullName>
    </recommendedName>
</protein>
<dbReference type="Pfam" id="PF05225">
    <property type="entry name" value="HTH_psq"/>
    <property type="match status" value="2"/>
</dbReference>
<feature type="compositionally biased region" description="Basic and acidic residues" evidence="2">
    <location>
        <begin position="104"/>
        <end position="133"/>
    </location>
</feature>
<dbReference type="SUPFAM" id="SSF46689">
    <property type="entry name" value="Homeodomain-like"/>
    <property type="match status" value="2"/>
</dbReference>
<comment type="caution">
    <text evidence="4">The sequence shown here is derived from an EMBL/GenBank/DDBJ whole genome shotgun (WGS) entry which is preliminary data.</text>
</comment>
<dbReference type="InterPro" id="IPR007889">
    <property type="entry name" value="HTH_Psq"/>
</dbReference>
<feature type="compositionally biased region" description="Low complexity" evidence="2">
    <location>
        <begin position="161"/>
        <end position="181"/>
    </location>
</feature>